<protein>
    <submittedName>
        <fullName evidence="11">Mechanosensitive ion channel family protein</fullName>
    </submittedName>
</protein>
<gene>
    <name evidence="11" type="ORF">E4U82_00835</name>
</gene>
<dbReference type="Pfam" id="PF21082">
    <property type="entry name" value="MS_channel_3rd"/>
    <property type="match status" value="1"/>
</dbReference>
<feature type="transmembrane region" description="Helical" evidence="7">
    <location>
        <begin position="70"/>
        <end position="89"/>
    </location>
</feature>
<evidence type="ECO:0000256" key="6">
    <source>
        <dbReference type="ARBA" id="ARBA00023136"/>
    </source>
</evidence>
<evidence type="ECO:0000259" key="10">
    <source>
        <dbReference type="Pfam" id="PF21088"/>
    </source>
</evidence>
<evidence type="ECO:0000259" key="9">
    <source>
        <dbReference type="Pfam" id="PF21082"/>
    </source>
</evidence>
<dbReference type="PANTHER" id="PTHR30460">
    <property type="entry name" value="MODERATE CONDUCTANCE MECHANOSENSITIVE CHANNEL YBIO"/>
    <property type="match status" value="1"/>
</dbReference>
<dbReference type="GO" id="GO:0008381">
    <property type="term" value="F:mechanosensitive monoatomic ion channel activity"/>
    <property type="evidence" value="ECO:0007669"/>
    <property type="project" value="InterPro"/>
</dbReference>
<dbReference type="Gene3D" id="2.30.30.60">
    <property type="match status" value="1"/>
</dbReference>
<sequence>MEIFGIDISPAGLLETVVPAVLKIGLLILAFIILLPIGKKLIKKAINKAGSNQKIAPTRVKTLEKLLQNLFAYVMFFVFVLMLFGIFNIPLGPLLAGAGIIGLAIGFGAQGLVSDVVTGFFILLERQLEIDDYVTTAGYDGIVEEIGLRTSKIRSFDGTLNFVPNRYIEGVANHSRGNMRALVDISIRYNDNVDEAINVLEQVCAEFKEDDRFKEGPDAIGVQSFGSTDIVLRVVGQTENGLQWECERAMRKQIKAAFDHAGIETPFPQQITIRNNQE</sequence>
<dbReference type="SUPFAM" id="SSF50182">
    <property type="entry name" value="Sm-like ribonucleoproteins"/>
    <property type="match status" value="1"/>
</dbReference>
<keyword evidence="3" id="KW-1003">Cell membrane</keyword>
<dbReference type="Gene3D" id="1.10.287.1260">
    <property type="match status" value="1"/>
</dbReference>
<dbReference type="EMBL" id="SRHY01000001">
    <property type="protein sequence ID" value="TFJ94496.1"/>
    <property type="molecule type" value="Genomic_DNA"/>
</dbReference>
<dbReference type="AlphaFoldDB" id="A0A4Y9AF95"/>
<dbReference type="FunFam" id="1.10.287.1260:FF:000005">
    <property type="entry name" value="Mechanosensitive ion channel family protein"/>
    <property type="match status" value="1"/>
</dbReference>
<keyword evidence="4 7" id="KW-0812">Transmembrane</keyword>
<evidence type="ECO:0000256" key="7">
    <source>
        <dbReference type="SAM" id="Phobius"/>
    </source>
</evidence>
<dbReference type="SUPFAM" id="SSF82689">
    <property type="entry name" value="Mechanosensitive channel protein MscS (YggB), C-terminal domain"/>
    <property type="match status" value="1"/>
</dbReference>
<dbReference type="InterPro" id="IPR023408">
    <property type="entry name" value="MscS_beta-dom_sf"/>
</dbReference>
<comment type="similarity">
    <text evidence="2">Belongs to the MscS (TC 1.A.23) family.</text>
</comment>
<dbReference type="InterPro" id="IPR011066">
    <property type="entry name" value="MscS_channel_C_sf"/>
</dbReference>
<evidence type="ECO:0000256" key="2">
    <source>
        <dbReference type="ARBA" id="ARBA00008017"/>
    </source>
</evidence>
<dbReference type="InterPro" id="IPR010920">
    <property type="entry name" value="LSM_dom_sf"/>
</dbReference>
<dbReference type="Pfam" id="PF21088">
    <property type="entry name" value="MS_channel_1st"/>
    <property type="match status" value="1"/>
</dbReference>
<feature type="domain" description="Mechanosensitive ion channel transmembrane helices 2/3" evidence="10">
    <location>
        <begin position="69"/>
        <end position="110"/>
    </location>
</feature>
<dbReference type="RefSeq" id="WP_135108141.1">
    <property type="nucleotide sequence ID" value="NZ_SRHY01000001.1"/>
</dbReference>
<evidence type="ECO:0000256" key="1">
    <source>
        <dbReference type="ARBA" id="ARBA00004651"/>
    </source>
</evidence>
<dbReference type="SUPFAM" id="SSF82861">
    <property type="entry name" value="Mechanosensitive channel protein MscS (YggB), transmembrane region"/>
    <property type="match status" value="1"/>
</dbReference>
<evidence type="ECO:0000259" key="8">
    <source>
        <dbReference type="Pfam" id="PF00924"/>
    </source>
</evidence>
<proteinExistence type="inferred from homology"/>
<dbReference type="Pfam" id="PF00924">
    <property type="entry name" value="MS_channel_2nd"/>
    <property type="match status" value="1"/>
</dbReference>
<evidence type="ECO:0000256" key="3">
    <source>
        <dbReference type="ARBA" id="ARBA00022475"/>
    </source>
</evidence>
<comment type="subcellular location">
    <subcellularLocation>
        <location evidence="1">Cell membrane</location>
        <topology evidence="1">Multi-pass membrane protein</topology>
    </subcellularLocation>
</comment>
<evidence type="ECO:0000313" key="12">
    <source>
        <dbReference type="Proteomes" id="UP000298484"/>
    </source>
</evidence>
<dbReference type="InterPro" id="IPR049278">
    <property type="entry name" value="MS_channel_C"/>
</dbReference>
<dbReference type="InterPro" id="IPR011014">
    <property type="entry name" value="MscS_channel_TM-2"/>
</dbReference>
<reference evidence="11 12" key="1">
    <citation type="submission" date="2019-03" db="EMBL/GenBank/DDBJ databases">
        <title>Genome sequence of Lentibacillus salicampi ATCC BAA-719.</title>
        <authorList>
            <person name="Maclea K.S."/>
            <person name="Simoes Junior M."/>
        </authorList>
    </citation>
    <scope>NUCLEOTIDE SEQUENCE [LARGE SCALE GENOMIC DNA]</scope>
    <source>
        <strain evidence="11 12">ATCC BAA-719</strain>
    </source>
</reference>
<dbReference type="InterPro" id="IPR049142">
    <property type="entry name" value="MS_channel_1st"/>
</dbReference>
<evidence type="ECO:0000256" key="4">
    <source>
        <dbReference type="ARBA" id="ARBA00022692"/>
    </source>
</evidence>
<keyword evidence="5 7" id="KW-1133">Transmembrane helix</keyword>
<evidence type="ECO:0000313" key="11">
    <source>
        <dbReference type="EMBL" id="TFJ94496.1"/>
    </source>
</evidence>
<name>A0A4Y9AF95_9BACI</name>
<feature type="domain" description="Mechanosensitive ion channel MscS C-terminal" evidence="9">
    <location>
        <begin position="183"/>
        <end position="264"/>
    </location>
</feature>
<dbReference type="InterPro" id="IPR006685">
    <property type="entry name" value="MscS_channel_2nd"/>
</dbReference>
<feature type="transmembrane region" description="Helical" evidence="7">
    <location>
        <begin position="95"/>
        <end position="124"/>
    </location>
</feature>
<comment type="caution">
    <text evidence="11">The sequence shown here is derived from an EMBL/GenBank/DDBJ whole genome shotgun (WGS) entry which is preliminary data.</text>
</comment>
<dbReference type="Proteomes" id="UP000298484">
    <property type="component" value="Unassembled WGS sequence"/>
</dbReference>
<dbReference type="InterPro" id="IPR045276">
    <property type="entry name" value="YbiO_bact"/>
</dbReference>
<dbReference type="Gene3D" id="3.30.70.100">
    <property type="match status" value="1"/>
</dbReference>
<keyword evidence="6 7" id="KW-0472">Membrane</keyword>
<dbReference type="GO" id="GO:0005886">
    <property type="term" value="C:plasma membrane"/>
    <property type="evidence" value="ECO:0007669"/>
    <property type="project" value="UniProtKB-SubCell"/>
</dbReference>
<accession>A0A4Y9AF95</accession>
<feature type="transmembrane region" description="Helical" evidence="7">
    <location>
        <begin position="20"/>
        <end position="38"/>
    </location>
</feature>
<evidence type="ECO:0000256" key="5">
    <source>
        <dbReference type="ARBA" id="ARBA00022989"/>
    </source>
</evidence>
<dbReference type="PANTHER" id="PTHR30460:SF0">
    <property type="entry name" value="MODERATE CONDUCTANCE MECHANOSENSITIVE CHANNEL YBIO"/>
    <property type="match status" value="1"/>
</dbReference>
<dbReference type="OrthoDB" id="9809206at2"/>
<keyword evidence="12" id="KW-1185">Reference proteome</keyword>
<organism evidence="11 12">
    <name type="scientific">Lentibacillus salicampi</name>
    <dbReference type="NCBI Taxonomy" id="175306"/>
    <lineage>
        <taxon>Bacteria</taxon>
        <taxon>Bacillati</taxon>
        <taxon>Bacillota</taxon>
        <taxon>Bacilli</taxon>
        <taxon>Bacillales</taxon>
        <taxon>Bacillaceae</taxon>
        <taxon>Lentibacillus</taxon>
    </lineage>
</organism>
<feature type="domain" description="Mechanosensitive ion channel MscS" evidence="8">
    <location>
        <begin position="112"/>
        <end position="176"/>
    </location>
</feature>